<dbReference type="Proteomes" id="UP001302602">
    <property type="component" value="Unassembled WGS sequence"/>
</dbReference>
<name>A0AAN6U8H1_9PEZI</name>
<feature type="compositionally biased region" description="Pro residues" evidence="1">
    <location>
        <begin position="8"/>
        <end position="25"/>
    </location>
</feature>
<dbReference type="AlphaFoldDB" id="A0AAN6U8H1"/>
<proteinExistence type="predicted"/>
<dbReference type="GeneID" id="87829025"/>
<protein>
    <submittedName>
        <fullName evidence="2">Uncharacterized protein</fullName>
    </submittedName>
</protein>
<feature type="region of interest" description="Disordered" evidence="1">
    <location>
        <begin position="1"/>
        <end position="29"/>
    </location>
</feature>
<evidence type="ECO:0000256" key="1">
    <source>
        <dbReference type="SAM" id="MobiDB-lite"/>
    </source>
</evidence>
<comment type="caution">
    <text evidence="2">The sequence shown here is derived from an EMBL/GenBank/DDBJ whole genome shotgun (WGS) entry which is preliminary data.</text>
</comment>
<evidence type="ECO:0000313" key="3">
    <source>
        <dbReference type="Proteomes" id="UP001302602"/>
    </source>
</evidence>
<keyword evidence="3" id="KW-1185">Reference proteome</keyword>
<feature type="region of interest" description="Disordered" evidence="1">
    <location>
        <begin position="201"/>
        <end position="228"/>
    </location>
</feature>
<sequence length="228" mass="25362">MSSETSQPRPPPSSAQSPSEPPLPTPNSITHSAAIAMSIICPIALLLPTRGGRAKSTLQNAVLGGAAFWGFNTLAHNYTGKSITARSSERWAAMFGFSSSSSTTPHDKDKKMEMEMGKKGDLRVGLTGHVPTERAARNRELMEAERKRRAEAEGREYTPKRQAGWFERWWMGEETEGWKERRLEEERRALESGKGYGGLIMDQIREVWNGERKKGGRDGDGEDKGKEK</sequence>
<dbReference type="RefSeq" id="XP_062651701.1">
    <property type="nucleotide sequence ID" value="XM_062792256.1"/>
</dbReference>
<dbReference type="EMBL" id="MU853224">
    <property type="protein sequence ID" value="KAK4127930.1"/>
    <property type="molecule type" value="Genomic_DNA"/>
</dbReference>
<evidence type="ECO:0000313" key="2">
    <source>
        <dbReference type="EMBL" id="KAK4127930.1"/>
    </source>
</evidence>
<feature type="compositionally biased region" description="Basic and acidic residues" evidence="1">
    <location>
        <begin position="203"/>
        <end position="228"/>
    </location>
</feature>
<reference evidence="2" key="2">
    <citation type="submission" date="2023-05" db="EMBL/GenBank/DDBJ databases">
        <authorList>
            <consortium name="Lawrence Berkeley National Laboratory"/>
            <person name="Steindorff A."/>
            <person name="Hensen N."/>
            <person name="Bonometti L."/>
            <person name="Westerberg I."/>
            <person name="Brannstrom I.O."/>
            <person name="Guillou S."/>
            <person name="Cros-Aarteil S."/>
            <person name="Calhoun S."/>
            <person name="Haridas S."/>
            <person name="Kuo A."/>
            <person name="Mondo S."/>
            <person name="Pangilinan J."/>
            <person name="Riley R."/>
            <person name="Labutti K."/>
            <person name="Andreopoulos B."/>
            <person name="Lipzen A."/>
            <person name="Chen C."/>
            <person name="Yanf M."/>
            <person name="Daum C."/>
            <person name="Ng V."/>
            <person name="Clum A."/>
            <person name="Ohm R."/>
            <person name="Martin F."/>
            <person name="Silar P."/>
            <person name="Natvig D."/>
            <person name="Lalanne C."/>
            <person name="Gautier V."/>
            <person name="Ament-Velasquez S.L."/>
            <person name="Kruys A."/>
            <person name="Hutchinson M.I."/>
            <person name="Powell A.J."/>
            <person name="Barry K."/>
            <person name="Miller A.N."/>
            <person name="Grigoriev I.V."/>
            <person name="Debuchy R."/>
            <person name="Gladieux P."/>
            <person name="Thoren M.H."/>
            <person name="Johannesson H."/>
        </authorList>
    </citation>
    <scope>NUCLEOTIDE SEQUENCE</scope>
    <source>
        <strain evidence="2">CBS 731.68</strain>
    </source>
</reference>
<accession>A0AAN6U8H1</accession>
<gene>
    <name evidence="2" type="ORF">N657DRAFT_641993</name>
</gene>
<reference evidence="2" key="1">
    <citation type="journal article" date="2023" name="Mol. Phylogenet. Evol.">
        <title>Genome-scale phylogeny and comparative genomics of the fungal order Sordariales.</title>
        <authorList>
            <person name="Hensen N."/>
            <person name="Bonometti L."/>
            <person name="Westerberg I."/>
            <person name="Brannstrom I.O."/>
            <person name="Guillou S."/>
            <person name="Cros-Aarteil S."/>
            <person name="Calhoun S."/>
            <person name="Haridas S."/>
            <person name="Kuo A."/>
            <person name="Mondo S."/>
            <person name="Pangilinan J."/>
            <person name="Riley R."/>
            <person name="LaButti K."/>
            <person name="Andreopoulos B."/>
            <person name="Lipzen A."/>
            <person name="Chen C."/>
            <person name="Yan M."/>
            <person name="Daum C."/>
            <person name="Ng V."/>
            <person name="Clum A."/>
            <person name="Steindorff A."/>
            <person name="Ohm R.A."/>
            <person name="Martin F."/>
            <person name="Silar P."/>
            <person name="Natvig D.O."/>
            <person name="Lalanne C."/>
            <person name="Gautier V."/>
            <person name="Ament-Velasquez S.L."/>
            <person name="Kruys A."/>
            <person name="Hutchinson M.I."/>
            <person name="Powell A.J."/>
            <person name="Barry K."/>
            <person name="Miller A.N."/>
            <person name="Grigoriev I.V."/>
            <person name="Debuchy R."/>
            <person name="Gladieux P."/>
            <person name="Hiltunen Thoren M."/>
            <person name="Johannesson H."/>
        </authorList>
    </citation>
    <scope>NUCLEOTIDE SEQUENCE</scope>
    <source>
        <strain evidence="2">CBS 731.68</strain>
    </source>
</reference>
<organism evidence="2 3">
    <name type="scientific">Parathielavia appendiculata</name>
    <dbReference type="NCBI Taxonomy" id="2587402"/>
    <lineage>
        <taxon>Eukaryota</taxon>
        <taxon>Fungi</taxon>
        <taxon>Dikarya</taxon>
        <taxon>Ascomycota</taxon>
        <taxon>Pezizomycotina</taxon>
        <taxon>Sordariomycetes</taxon>
        <taxon>Sordariomycetidae</taxon>
        <taxon>Sordariales</taxon>
        <taxon>Chaetomiaceae</taxon>
        <taxon>Parathielavia</taxon>
    </lineage>
</organism>